<dbReference type="Pfam" id="PF00041">
    <property type="entry name" value="fn3"/>
    <property type="match status" value="1"/>
</dbReference>
<evidence type="ECO:0000313" key="4">
    <source>
        <dbReference type="Proteomes" id="UP000004095"/>
    </source>
</evidence>
<evidence type="ECO:0000259" key="2">
    <source>
        <dbReference type="PROSITE" id="PS50853"/>
    </source>
</evidence>
<dbReference type="InterPro" id="IPR013783">
    <property type="entry name" value="Ig-like_fold"/>
</dbReference>
<dbReference type="InterPro" id="IPR036116">
    <property type="entry name" value="FN3_sf"/>
</dbReference>
<feature type="domain" description="Fibronectin type-III" evidence="2">
    <location>
        <begin position="219"/>
        <end position="310"/>
    </location>
</feature>
<gene>
    <name evidence="3" type="ORF">M23134_06208</name>
</gene>
<evidence type="ECO:0000313" key="3">
    <source>
        <dbReference type="EMBL" id="EAY25509.1"/>
    </source>
</evidence>
<name>A1ZVT2_MICM2</name>
<proteinExistence type="predicted"/>
<keyword evidence="4" id="KW-1185">Reference proteome</keyword>
<evidence type="ECO:0000256" key="1">
    <source>
        <dbReference type="ARBA" id="ARBA00022737"/>
    </source>
</evidence>
<accession>A1ZVT2</accession>
<dbReference type="PANTHER" id="PTHR46708:SF2">
    <property type="entry name" value="FIBRONECTIN TYPE-III DOMAIN-CONTAINING PROTEIN"/>
    <property type="match status" value="1"/>
</dbReference>
<dbReference type="AlphaFoldDB" id="A1ZVT2"/>
<reference evidence="3 4" key="1">
    <citation type="submission" date="2007-01" db="EMBL/GenBank/DDBJ databases">
        <authorList>
            <person name="Haygood M."/>
            <person name="Podell S."/>
            <person name="Anderson C."/>
            <person name="Hopkinson B."/>
            <person name="Roe K."/>
            <person name="Barbeau K."/>
            <person name="Gaasterland T."/>
            <person name="Ferriera S."/>
            <person name="Johnson J."/>
            <person name="Kravitz S."/>
            <person name="Beeson K."/>
            <person name="Sutton G."/>
            <person name="Rogers Y.-H."/>
            <person name="Friedman R."/>
            <person name="Frazier M."/>
            <person name="Venter J.C."/>
        </authorList>
    </citation>
    <scope>NUCLEOTIDE SEQUENCE [LARGE SCALE GENOMIC DNA]</scope>
    <source>
        <strain evidence="3 4">ATCC 23134</strain>
    </source>
</reference>
<protein>
    <submittedName>
        <fullName evidence="3">Fibronectin type III domain protein</fullName>
    </submittedName>
</protein>
<dbReference type="InterPro" id="IPR050991">
    <property type="entry name" value="ECM_Regulatory_Proteins"/>
</dbReference>
<dbReference type="CDD" id="cd00063">
    <property type="entry name" value="FN3"/>
    <property type="match status" value="3"/>
</dbReference>
<dbReference type="SUPFAM" id="SSF49265">
    <property type="entry name" value="Fibronectin type III"/>
    <property type="match status" value="2"/>
</dbReference>
<keyword evidence="1" id="KW-0677">Repeat</keyword>
<dbReference type="PROSITE" id="PS51257">
    <property type="entry name" value="PROKAR_LIPOPROTEIN"/>
    <property type="match status" value="1"/>
</dbReference>
<comment type="caution">
    <text evidence="3">The sequence shown here is derived from an EMBL/GenBank/DDBJ whole genome shotgun (WGS) entry which is preliminary data.</text>
</comment>
<dbReference type="SMART" id="SM00060">
    <property type="entry name" value="FN3"/>
    <property type="match status" value="5"/>
</dbReference>
<dbReference type="Gene3D" id="2.60.40.10">
    <property type="entry name" value="Immunoglobulins"/>
    <property type="match status" value="5"/>
</dbReference>
<dbReference type="InterPro" id="IPR003961">
    <property type="entry name" value="FN3_dom"/>
</dbReference>
<dbReference type="eggNOG" id="COG3693">
    <property type="taxonomic scope" value="Bacteria"/>
</dbReference>
<dbReference type="RefSeq" id="WP_002702690.1">
    <property type="nucleotide sequence ID" value="NZ_AAWS01000047.1"/>
</dbReference>
<dbReference type="EMBL" id="AAWS01000047">
    <property type="protein sequence ID" value="EAY25509.1"/>
    <property type="molecule type" value="Genomic_DNA"/>
</dbReference>
<dbReference type="PROSITE" id="PS50853">
    <property type="entry name" value="FN3"/>
    <property type="match status" value="1"/>
</dbReference>
<dbReference type="eggNOG" id="COG4733">
    <property type="taxonomic scope" value="Bacteria"/>
</dbReference>
<sequence>MFKIAKLSLLLFITSSLLYSCSLFEKEFILPVPIAAEAENIGVIGFTAQWNKVTGAGSYEIDLALDEDFSQFVDGYQAKKIVEAGLTIDNLEANTTYYYRVRANISSQISQNSNAIAVTTEALDHPTVYPATEVSATGFRVHWKKMPIVTAYLLDVALDEAFTKFIDGYQGHEVAADTHLLISNVTVNKQYFYRVRVKQSNSLSDYSNTTSVFTTTLPSPESLPASEIEYTSFVANWKAMPEADSYQLDVATDPLFESILPKYNNLNLTANRLVIINLDANQTYYYRVRALNSETRSNYSKVITVNTSNLAAPVATAANNIESGGFRANWQTVTNASSYLLDVALDPGFSQILPAYNNLAVIDNYIDVTSLNASTTYYYRVRAQGLNAVSDNSNVITANTGLLPAPVANAASSQKAFEFTANWAAQADITVYLLDVATDASFTNFVAGYQNKEVTGTSHTIGGLDFKTTYYYRLRAQRFGKESAYSNVVEVSPCIGNTCKLAKIDYFTGSSTSNRSQTFSYDAQNRLSEIHYHNRSADVRFRVDYNADGTIKSVNQHYNGSLLTQHIYTYSGGLLQSIEQQNSAGTFMELWEFGYDAQGQRNSWIIYGNPTKTSVEANFTYIRDAEGNVITVNRFGSSFRTYNYIGGLSPLALFNPDLCFFIGTNRDQWTNEASWPEDNEFRGFLPIHNIQSESIYSSTEVFIFSLNSKDVAENQQGYFSATYTMQGCGF</sequence>
<dbReference type="PANTHER" id="PTHR46708">
    <property type="entry name" value="TENASCIN"/>
    <property type="match status" value="1"/>
</dbReference>
<dbReference type="Proteomes" id="UP000004095">
    <property type="component" value="Unassembled WGS sequence"/>
</dbReference>
<organism evidence="3 4">
    <name type="scientific">Microscilla marina ATCC 23134</name>
    <dbReference type="NCBI Taxonomy" id="313606"/>
    <lineage>
        <taxon>Bacteria</taxon>
        <taxon>Pseudomonadati</taxon>
        <taxon>Bacteroidota</taxon>
        <taxon>Cytophagia</taxon>
        <taxon>Cytophagales</taxon>
        <taxon>Microscillaceae</taxon>
        <taxon>Microscilla</taxon>
    </lineage>
</organism>